<dbReference type="EMBL" id="JAAIVB010000079">
    <property type="protein sequence ID" value="NEX64426.1"/>
    <property type="molecule type" value="Genomic_DNA"/>
</dbReference>
<dbReference type="SMART" id="SM00151">
    <property type="entry name" value="SWIB"/>
    <property type="match status" value="1"/>
</dbReference>
<evidence type="ECO:0000313" key="4">
    <source>
        <dbReference type="Proteomes" id="UP000482155"/>
    </source>
</evidence>
<organism evidence="3 4">
    <name type="scientific">Noviherbaspirillum galbum</name>
    <dbReference type="NCBI Taxonomy" id="2709383"/>
    <lineage>
        <taxon>Bacteria</taxon>
        <taxon>Pseudomonadati</taxon>
        <taxon>Pseudomonadota</taxon>
        <taxon>Betaproteobacteria</taxon>
        <taxon>Burkholderiales</taxon>
        <taxon>Oxalobacteraceae</taxon>
        <taxon>Noviherbaspirillum</taxon>
    </lineage>
</organism>
<accession>A0A6B3SYG5</accession>
<reference evidence="3 4" key="1">
    <citation type="submission" date="2020-02" db="EMBL/GenBank/DDBJ databases">
        <authorList>
            <person name="Kim M.K."/>
        </authorList>
    </citation>
    <scope>NUCLEOTIDE SEQUENCE [LARGE SCALE GENOMIC DNA]</scope>
    <source>
        <strain evidence="3 4">17J57-3</strain>
    </source>
</reference>
<feature type="region of interest" description="Disordered" evidence="1">
    <location>
        <begin position="1"/>
        <end position="92"/>
    </location>
</feature>
<feature type="compositionally biased region" description="Low complexity" evidence="1">
    <location>
        <begin position="1"/>
        <end position="71"/>
    </location>
</feature>
<dbReference type="PANTHER" id="PTHR13844">
    <property type="entry name" value="SWI/SNF-RELATED MATRIX-ASSOCIATED ACTIN-DEPENDENT REGULATOR OF CHROMATIN SUBFAMILY D"/>
    <property type="match status" value="1"/>
</dbReference>
<feature type="compositionally biased region" description="Low complexity" evidence="1">
    <location>
        <begin position="78"/>
        <end position="87"/>
    </location>
</feature>
<keyword evidence="4" id="KW-1185">Reference proteome</keyword>
<dbReference type="InterPro" id="IPR036885">
    <property type="entry name" value="SWIB_MDM2_dom_sf"/>
</dbReference>
<dbReference type="Gene3D" id="1.10.245.10">
    <property type="entry name" value="SWIB/MDM2 domain"/>
    <property type="match status" value="1"/>
</dbReference>
<comment type="caution">
    <text evidence="3">The sequence shown here is derived from an EMBL/GenBank/DDBJ whole genome shotgun (WGS) entry which is preliminary data.</text>
</comment>
<dbReference type="InterPro" id="IPR019835">
    <property type="entry name" value="SWIB_domain"/>
</dbReference>
<evidence type="ECO:0000256" key="1">
    <source>
        <dbReference type="SAM" id="MobiDB-lite"/>
    </source>
</evidence>
<evidence type="ECO:0000259" key="2">
    <source>
        <dbReference type="PROSITE" id="PS51925"/>
    </source>
</evidence>
<dbReference type="Proteomes" id="UP000482155">
    <property type="component" value="Unassembled WGS sequence"/>
</dbReference>
<gene>
    <name evidence="3" type="ORF">G3574_25375</name>
</gene>
<evidence type="ECO:0000313" key="3">
    <source>
        <dbReference type="EMBL" id="NEX64426.1"/>
    </source>
</evidence>
<dbReference type="PROSITE" id="PS51925">
    <property type="entry name" value="SWIB_MDM2"/>
    <property type="match status" value="1"/>
</dbReference>
<name>A0A6B3SYG5_9BURK</name>
<feature type="domain" description="DM2" evidence="2">
    <location>
        <begin position="87"/>
        <end position="164"/>
    </location>
</feature>
<dbReference type="AlphaFoldDB" id="A0A6B3SYG5"/>
<dbReference type="RefSeq" id="WP_163968353.1">
    <property type="nucleotide sequence ID" value="NZ_JAAIVB010000079.1"/>
</dbReference>
<sequence length="164" mass="16794">MATAKKSAAKTAAKKAAPAKKAAAKPAAKKAAPAKKAAAPAKKAAAKPAAKKAAAPAKKAAAPAKKAAAKPAAKKTAAKTTRAPNAAFMKPMTPSETLGAVIGSSPLPRTEVTKKVWDYIKKNNLQDAANKRMINADDKLKAVFGGKKQVSMFEMTKLIAGHLQ</sequence>
<dbReference type="InterPro" id="IPR003121">
    <property type="entry name" value="SWIB_MDM2_domain"/>
</dbReference>
<dbReference type="Pfam" id="PF02201">
    <property type="entry name" value="SWIB"/>
    <property type="match status" value="1"/>
</dbReference>
<proteinExistence type="predicted"/>
<dbReference type="SUPFAM" id="SSF47592">
    <property type="entry name" value="SWIB/MDM2 domain"/>
    <property type="match status" value="1"/>
</dbReference>
<dbReference type="CDD" id="cd10567">
    <property type="entry name" value="SWIB-MDM2_like"/>
    <property type="match status" value="1"/>
</dbReference>
<protein>
    <recommendedName>
        <fullName evidence="2">DM2 domain-containing protein</fullName>
    </recommendedName>
</protein>